<dbReference type="AlphaFoldDB" id="A0A9W6IZH8"/>
<sequence length="333" mass="36020">MRVTIVGAGVAGLVAAVELAERGVAVEILERGLAIGERACSWAAGGMLAPWCERESAEQDVAVRGEAALVWWPKHIGGVEQNGTLVVAPRRDAAELARFAQRTERFERIDGAEIGALEPDLEGRFDAGLFFREEGHLDPRRALQALAARLGELGVPIRFGVTANPEEIDSDAVLDCRGFVARRDLDDLRGVRGEMLLLRTSEVSLSRPVRLLHPRIPLYVVPRADGLFMVGATMIESAARGGVTARSAVDLLNGAYALHPAFGEAEIVETRADVRPAFPDNLPRVVRDGRVLRLNGLYRHGFLLSPALAGEAAAAVFDMLETPDEADRQRLTA</sequence>
<keyword evidence="2" id="KW-0784">Thiamine biosynthesis</keyword>
<evidence type="ECO:0000256" key="3">
    <source>
        <dbReference type="ARBA" id="ARBA00023002"/>
    </source>
</evidence>
<comment type="pathway">
    <text evidence="1">Cofactor biosynthesis; thiamine diphosphate biosynthesis.</text>
</comment>
<dbReference type="InterPro" id="IPR006076">
    <property type="entry name" value="FAD-dep_OxRdtase"/>
</dbReference>
<dbReference type="GO" id="GO:0050660">
    <property type="term" value="F:flavin adenine dinucleotide binding"/>
    <property type="evidence" value="ECO:0007669"/>
    <property type="project" value="InterPro"/>
</dbReference>
<evidence type="ECO:0000313" key="6">
    <source>
        <dbReference type="Proteomes" id="UP001143372"/>
    </source>
</evidence>
<dbReference type="Proteomes" id="UP001143372">
    <property type="component" value="Unassembled WGS sequence"/>
</dbReference>
<dbReference type="Pfam" id="PF01266">
    <property type="entry name" value="DAO"/>
    <property type="match status" value="1"/>
</dbReference>
<keyword evidence="6" id="KW-1185">Reference proteome</keyword>
<dbReference type="PANTHER" id="PTHR13847">
    <property type="entry name" value="SARCOSINE DEHYDROGENASE-RELATED"/>
    <property type="match status" value="1"/>
</dbReference>
<comment type="caution">
    <text evidence="5">The sequence shown here is derived from an EMBL/GenBank/DDBJ whole genome shotgun (WGS) entry which is preliminary data.</text>
</comment>
<proteinExistence type="predicted"/>
<dbReference type="InterPro" id="IPR036188">
    <property type="entry name" value="FAD/NAD-bd_sf"/>
</dbReference>
<dbReference type="NCBIfam" id="TIGR02352">
    <property type="entry name" value="thiamin_ThiO"/>
    <property type="match status" value="1"/>
</dbReference>
<accession>A0A9W6IZH8</accession>
<organism evidence="5 6">
    <name type="scientific">Hansschlegelia plantiphila</name>
    <dbReference type="NCBI Taxonomy" id="374655"/>
    <lineage>
        <taxon>Bacteria</taxon>
        <taxon>Pseudomonadati</taxon>
        <taxon>Pseudomonadota</taxon>
        <taxon>Alphaproteobacteria</taxon>
        <taxon>Hyphomicrobiales</taxon>
        <taxon>Methylopilaceae</taxon>
        <taxon>Hansschlegelia</taxon>
    </lineage>
</organism>
<dbReference type="PANTHER" id="PTHR13847:SF289">
    <property type="entry name" value="GLYCINE OXIDASE"/>
    <property type="match status" value="1"/>
</dbReference>
<dbReference type="SUPFAM" id="SSF51971">
    <property type="entry name" value="Nucleotide-binding domain"/>
    <property type="match status" value="1"/>
</dbReference>
<dbReference type="Gene3D" id="3.50.50.60">
    <property type="entry name" value="FAD/NAD(P)-binding domain"/>
    <property type="match status" value="1"/>
</dbReference>
<protein>
    <submittedName>
        <fullName evidence="5">Glycine oxidase ThiO</fullName>
    </submittedName>
</protein>
<dbReference type="GO" id="GO:0016491">
    <property type="term" value="F:oxidoreductase activity"/>
    <property type="evidence" value="ECO:0007669"/>
    <property type="project" value="UniProtKB-KW"/>
</dbReference>
<dbReference type="InterPro" id="IPR012727">
    <property type="entry name" value="Gly_oxidase_ThiO"/>
</dbReference>
<evidence type="ECO:0000256" key="1">
    <source>
        <dbReference type="ARBA" id="ARBA00004948"/>
    </source>
</evidence>
<evidence type="ECO:0000259" key="4">
    <source>
        <dbReference type="Pfam" id="PF01266"/>
    </source>
</evidence>
<dbReference type="Gene3D" id="3.30.9.10">
    <property type="entry name" value="D-Amino Acid Oxidase, subunit A, domain 2"/>
    <property type="match status" value="1"/>
</dbReference>
<evidence type="ECO:0000313" key="5">
    <source>
        <dbReference type="EMBL" id="GLK66933.1"/>
    </source>
</evidence>
<dbReference type="GO" id="GO:0009228">
    <property type="term" value="P:thiamine biosynthetic process"/>
    <property type="evidence" value="ECO:0007669"/>
    <property type="project" value="UniProtKB-KW"/>
</dbReference>
<name>A0A9W6IZH8_9HYPH</name>
<evidence type="ECO:0000256" key="2">
    <source>
        <dbReference type="ARBA" id="ARBA00022977"/>
    </source>
</evidence>
<dbReference type="RefSeq" id="WP_271167190.1">
    <property type="nucleotide sequence ID" value="NZ_BSFI01000002.1"/>
</dbReference>
<dbReference type="GO" id="GO:0005737">
    <property type="term" value="C:cytoplasm"/>
    <property type="evidence" value="ECO:0007669"/>
    <property type="project" value="TreeGrafter"/>
</dbReference>
<feature type="domain" description="FAD dependent oxidoreductase" evidence="4">
    <location>
        <begin position="2"/>
        <end position="314"/>
    </location>
</feature>
<reference evidence="5" key="2">
    <citation type="submission" date="2023-01" db="EMBL/GenBank/DDBJ databases">
        <authorList>
            <person name="Sun Q."/>
            <person name="Evtushenko L."/>
        </authorList>
    </citation>
    <scope>NUCLEOTIDE SEQUENCE</scope>
    <source>
        <strain evidence="5">VKM B-2347</strain>
    </source>
</reference>
<dbReference type="EMBL" id="BSFI01000002">
    <property type="protein sequence ID" value="GLK66933.1"/>
    <property type="molecule type" value="Genomic_DNA"/>
</dbReference>
<dbReference type="SUPFAM" id="SSF54373">
    <property type="entry name" value="FAD-linked reductases, C-terminal domain"/>
    <property type="match status" value="1"/>
</dbReference>
<keyword evidence="3" id="KW-0560">Oxidoreductase</keyword>
<reference evidence="5" key="1">
    <citation type="journal article" date="2014" name="Int. J. Syst. Evol. Microbiol.">
        <title>Complete genome sequence of Corynebacterium casei LMG S-19264T (=DSM 44701T), isolated from a smear-ripened cheese.</title>
        <authorList>
            <consortium name="US DOE Joint Genome Institute (JGI-PGF)"/>
            <person name="Walter F."/>
            <person name="Albersmeier A."/>
            <person name="Kalinowski J."/>
            <person name="Ruckert C."/>
        </authorList>
    </citation>
    <scope>NUCLEOTIDE SEQUENCE</scope>
    <source>
        <strain evidence="5">VKM B-2347</strain>
    </source>
</reference>
<gene>
    <name evidence="5" type="primary">thiO</name>
    <name evidence="5" type="ORF">GCM10008179_05710</name>
</gene>